<evidence type="ECO:0000259" key="15">
    <source>
        <dbReference type="PROSITE" id="PS52053"/>
    </source>
</evidence>
<evidence type="ECO:0000256" key="13">
    <source>
        <dbReference type="ARBA" id="ARBA00023200"/>
    </source>
</evidence>
<dbReference type="PROSITE" id="PS51450">
    <property type="entry name" value="LRR"/>
    <property type="match status" value="2"/>
</dbReference>
<dbReference type="PANTHER" id="PTHR47114:SF2">
    <property type="entry name" value="OLIGODENDROCYTE-MYELIN GLYCOPROTEIN"/>
    <property type="match status" value="1"/>
</dbReference>
<gene>
    <name evidence="16" type="ORF">C1S65_15375</name>
</gene>
<keyword evidence="13 14" id="KW-1035">Host cytoplasm</keyword>
<evidence type="ECO:0000256" key="10">
    <source>
        <dbReference type="ARBA" id="ARBA00022786"/>
    </source>
</evidence>
<organism evidence="16 17">
    <name type="scientific">Pseudomonas putida</name>
    <name type="common">Arthrobacter siderocapsulatus</name>
    <dbReference type="NCBI Taxonomy" id="303"/>
    <lineage>
        <taxon>Bacteria</taxon>
        <taxon>Pseudomonadati</taxon>
        <taxon>Pseudomonadota</taxon>
        <taxon>Gammaproteobacteria</taxon>
        <taxon>Pseudomonadales</taxon>
        <taxon>Pseudomonadaceae</taxon>
        <taxon>Pseudomonas</taxon>
    </lineage>
</organism>
<dbReference type="PROSITE" id="PS52053">
    <property type="entry name" value="NEL"/>
    <property type="match status" value="1"/>
</dbReference>
<feature type="active site" description="Glycyl thioester intermediate" evidence="14">
    <location>
        <position position="1243"/>
    </location>
</feature>
<dbReference type="SMART" id="SM00369">
    <property type="entry name" value="LRR_TYP"/>
    <property type="match status" value="5"/>
</dbReference>
<reference evidence="16 17" key="1">
    <citation type="submission" date="2018-06" db="EMBL/GenBank/DDBJ databases">
        <title>The genome of Pseudomonas putida NX-1, a lignin degrader.</title>
        <authorList>
            <person name="Xu Z."/>
        </authorList>
    </citation>
    <scope>NUCLEOTIDE SEQUENCE [LARGE SCALE GENOMIC DNA]</scope>
    <source>
        <strain evidence="16 17">NX-1</strain>
    </source>
</reference>
<dbReference type="GO" id="GO:0005576">
    <property type="term" value="C:extracellular region"/>
    <property type="evidence" value="ECO:0007669"/>
    <property type="project" value="UniProtKB-SubCell"/>
</dbReference>
<dbReference type="InterPro" id="IPR003591">
    <property type="entry name" value="Leu-rich_rpt_typical-subtyp"/>
</dbReference>
<evidence type="ECO:0000256" key="14">
    <source>
        <dbReference type="PROSITE-ProRule" id="PRU01398"/>
    </source>
</evidence>
<evidence type="ECO:0000256" key="8">
    <source>
        <dbReference type="ARBA" id="ARBA00022679"/>
    </source>
</evidence>
<keyword evidence="12" id="KW-0843">Virulence</keyword>
<dbReference type="SUPFAM" id="SSF52058">
    <property type="entry name" value="L domain-like"/>
    <property type="match status" value="1"/>
</dbReference>
<evidence type="ECO:0000256" key="1">
    <source>
        <dbReference type="ARBA" id="ARBA00000900"/>
    </source>
</evidence>
<protein>
    <recommendedName>
        <fullName evidence="5">RING-type E3 ubiquitin transferase</fullName>
        <ecNumber evidence="5">2.3.2.27</ecNumber>
    </recommendedName>
</protein>
<evidence type="ECO:0000313" key="17">
    <source>
        <dbReference type="Proteomes" id="UP000251617"/>
    </source>
</evidence>
<evidence type="ECO:0000256" key="9">
    <source>
        <dbReference type="ARBA" id="ARBA00022737"/>
    </source>
</evidence>
<evidence type="ECO:0000256" key="4">
    <source>
        <dbReference type="ARBA" id="ARBA00009868"/>
    </source>
</evidence>
<dbReference type="InterPro" id="IPR001611">
    <property type="entry name" value="Leu-rich_rpt"/>
</dbReference>
<dbReference type="GO" id="GO:0016567">
    <property type="term" value="P:protein ubiquitination"/>
    <property type="evidence" value="ECO:0007669"/>
    <property type="project" value="InterPro"/>
</dbReference>
<dbReference type="EC" id="2.3.2.27" evidence="5"/>
<sequence length="1447" mass="160881">MRWSSIMSTQPLPDETIDTLIASRLPDWLSAAKPEQLDGLHRALRAQQRTQHAVRALLGQIQPLDEFAAPLLSEALDKRVQPSLDVRRSMLRREVQIRFPSGVGWVPDGIVTRSFENSLLASALHNFDRAETSKVAWQAASAVVDAQGNRLALQPRAFAGLCRSLDLGGLYQQHLKGVLFGNDAVRRNNEALLERGWREGLEAAAWLARLKGDIDEHMLAELQKVCAATPQSATLTALDMRLLGRKIQGVVVFQMPAKEGADAQLAQLIAWIPDDPQGVLSVHRSWSELFKALGKRFRKADYWSFFQRFVSVKDRVHFAQVLKRLLAEGGPQDTIELDGRWQSVGGALFAHLRQVQVDTLLDDAKVLAVPTSLVDSVERDRRLHWLKGLGLDILGIASFFVPELGLPLLAITAEQLTEEVYEGYRDWELGDREAALGHLVAVAQNVAMLGLTVGASKVLERVAQVDELAPIQNADGELRLARADLPGYATQELALAPGERAIHDGHAYQGVEEMTYRLGADPDVAAVAHPNRPEAPTIALEDNGAGGVRHALESAQRWQGEGVLIRRLGRGLRQVSDDMAGPLLRSIGMDESQLRRLHLENAPAPARLYDAAQRYQLHASFPKLRGAAFEAHVQEQQATPVPAAQPLHRDFPSLTTRAGQELLDQANADQLQQLLEQGRVPLGLAERARWQLRDARLDRACAGFEQAAAVVQDTEQLTLGLLQAWSPWDSSVRVEVRDGQFDGQVLAQVGDSLASQTRRMIKTAKGYLAVDAQGTPMPGAYATDDLFQALLRHLDAPQRLQLGEAASSARHLASALAERAFTQREQAARLIGMAPIGTGLRPPQRLGDGRIGYPLSGRPEGSRLALLRGYQQVFPTLSDVEVETYLETVRQRGEGLWDHLRNLQQLMIRLNQSLGTWRREATRVPMLERRRLVARRIRHCWRRKRAEQDGQYRLIIDSERLDSLPVLPEGVTFEHVTQLTLRRLNLPTIDAGFLSRFANLRSLDLRDNLIDRIPDGLQVLTQLTELRLAGNQIVIDEAGMARLSVLTQLRTLDLAHNPIGRLPPLGPLENLQRLSLRGTGLAELPVEVYMHPQLEDIDLRDNNINDMSPSLARSRRRLAGLSLHDNPLPEATQAALRTTMGEDAAVALPLRRHVPGGQESLELWLAGSTDVERTVRERQWTGLLHEPGSSDLMRFLHDLGRSRDYALQGLDLRRRVWQVIDACVQNSEVREAIFQQAAGPRTCSDQMLLILSLLEVRALVATRTAGLAPAAVGPALTQLGRELYRLDEVDRIAAQHIQQARATNPYGLLDEVEVHLAYRAGLVRPLGLPAQSRYMYHRMFSDVGDTQLRAASTAILQAETDTRIAASLVQRSFWQDYLRNTQPEAFETLNQPYHDRLEALMAEVESAPEQSVLENIEALAEERSAAEHELVLAFTLSMLDAHPWVKG</sequence>
<evidence type="ECO:0000256" key="5">
    <source>
        <dbReference type="ARBA" id="ARBA00012483"/>
    </source>
</evidence>
<keyword evidence="9" id="KW-0677">Repeat</keyword>
<comment type="similarity">
    <text evidence="4 14">Belongs to the LRR-containing bacterial E3 ligase family.</text>
</comment>
<evidence type="ECO:0000313" key="16">
    <source>
        <dbReference type="EMBL" id="AXA25429.1"/>
    </source>
</evidence>
<keyword evidence="11 14" id="KW-0832">Ubl conjugation</keyword>
<comment type="subcellular location">
    <subcellularLocation>
        <location evidence="2">Host cytoplasm</location>
    </subcellularLocation>
    <subcellularLocation>
        <location evidence="3">Secreted</location>
    </subcellularLocation>
</comment>
<dbReference type="Proteomes" id="UP000251617">
    <property type="component" value="Chromosome"/>
</dbReference>
<proteinExistence type="inferred from homology"/>
<dbReference type="Gene3D" id="3.80.10.10">
    <property type="entry name" value="Ribonuclease Inhibitor"/>
    <property type="match status" value="2"/>
</dbReference>
<name>A0AAD0PC09_PSEPU</name>
<dbReference type="EMBL" id="CP030750">
    <property type="protein sequence ID" value="AXA25429.1"/>
    <property type="molecule type" value="Genomic_DNA"/>
</dbReference>
<evidence type="ECO:0000256" key="11">
    <source>
        <dbReference type="ARBA" id="ARBA00022843"/>
    </source>
</evidence>
<dbReference type="Pfam" id="PF14496">
    <property type="entry name" value="NEL"/>
    <property type="match status" value="1"/>
</dbReference>
<dbReference type="GO" id="GO:0061630">
    <property type="term" value="F:ubiquitin protein ligase activity"/>
    <property type="evidence" value="ECO:0007669"/>
    <property type="project" value="UniProtKB-EC"/>
</dbReference>
<keyword evidence="6 14" id="KW-0964">Secreted</keyword>
<evidence type="ECO:0000256" key="12">
    <source>
        <dbReference type="ARBA" id="ARBA00023026"/>
    </source>
</evidence>
<dbReference type="GO" id="GO:0030430">
    <property type="term" value="C:host cell cytoplasm"/>
    <property type="evidence" value="ECO:0007669"/>
    <property type="project" value="UniProtKB-SubCell"/>
</dbReference>
<dbReference type="InterPro" id="IPR029487">
    <property type="entry name" value="NEL_dom"/>
</dbReference>
<dbReference type="Gene3D" id="1.20.58.360">
    <property type="entry name" value="Shigella T3SS effector IpaH defines"/>
    <property type="match status" value="1"/>
</dbReference>
<dbReference type="Pfam" id="PF13855">
    <property type="entry name" value="LRR_8"/>
    <property type="match status" value="1"/>
</dbReference>
<evidence type="ECO:0000256" key="7">
    <source>
        <dbReference type="ARBA" id="ARBA00022614"/>
    </source>
</evidence>
<dbReference type="InterPro" id="IPR051071">
    <property type="entry name" value="LRR-bact_E3_ubiq_ligases"/>
</dbReference>
<evidence type="ECO:0000256" key="3">
    <source>
        <dbReference type="ARBA" id="ARBA00004613"/>
    </source>
</evidence>
<dbReference type="PANTHER" id="PTHR47114">
    <property type="match status" value="1"/>
</dbReference>
<comment type="catalytic activity">
    <reaction evidence="1">
        <text>S-ubiquitinyl-[E2 ubiquitin-conjugating enzyme]-L-cysteine + [acceptor protein]-L-lysine = [E2 ubiquitin-conjugating enzyme]-L-cysteine + N(6)-ubiquitinyl-[acceptor protein]-L-lysine.</text>
        <dbReference type="EC" id="2.3.2.27"/>
    </reaction>
</comment>
<keyword evidence="7" id="KW-0433">Leucine-rich repeat</keyword>
<comment type="PTM">
    <text evidence="14">Ubiquitinated in the presence of host E1 ubiquitin-activating enzyme, E2 ubiquitin-conjugating enzyme and ubiquitin.</text>
</comment>
<dbReference type="Pfam" id="PF20178">
    <property type="entry name" value="ToxA_N"/>
    <property type="match status" value="1"/>
</dbReference>
<keyword evidence="10 14" id="KW-0833">Ubl conjugation pathway</keyword>
<feature type="domain" description="NEL" evidence="15">
    <location>
        <begin position="1156"/>
        <end position="1447"/>
    </location>
</feature>
<evidence type="ECO:0000256" key="6">
    <source>
        <dbReference type="ARBA" id="ARBA00022525"/>
    </source>
</evidence>
<keyword evidence="8 14" id="KW-0808">Transferase</keyword>
<dbReference type="InterPro" id="IPR032675">
    <property type="entry name" value="LRR_dom_sf"/>
</dbReference>
<accession>A0AAD0PC09</accession>
<evidence type="ECO:0000256" key="2">
    <source>
        <dbReference type="ARBA" id="ARBA00004192"/>
    </source>
</evidence>
<dbReference type="InterPro" id="IPR046673">
    <property type="entry name" value="ToxA_N"/>
</dbReference>